<accession>A0A9P5XCF7</accession>
<gene>
    <name evidence="1" type="ORF">P691DRAFT_759596</name>
</gene>
<name>A0A9P5XCF7_9AGAR</name>
<keyword evidence="2" id="KW-1185">Reference proteome</keyword>
<proteinExistence type="predicted"/>
<protein>
    <submittedName>
        <fullName evidence="1">Uncharacterized protein</fullName>
    </submittedName>
</protein>
<dbReference type="AlphaFoldDB" id="A0A9P5XCF7"/>
<evidence type="ECO:0000313" key="2">
    <source>
        <dbReference type="Proteomes" id="UP000807342"/>
    </source>
</evidence>
<organism evidence="1 2">
    <name type="scientific">Macrolepiota fuliginosa MF-IS2</name>
    <dbReference type="NCBI Taxonomy" id="1400762"/>
    <lineage>
        <taxon>Eukaryota</taxon>
        <taxon>Fungi</taxon>
        <taxon>Dikarya</taxon>
        <taxon>Basidiomycota</taxon>
        <taxon>Agaricomycotina</taxon>
        <taxon>Agaricomycetes</taxon>
        <taxon>Agaricomycetidae</taxon>
        <taxon>Agaricales</taxon>
        <taxon>Agaricineae</taxon>
        <taxon>Agaricaceae</taxon>
        <taxon>Macrolepiota</taxon>
    </lineage>
</organism>
<comment type="caution">
    <text evidence="1">The sequence shown here is derived from an EMBL/GenBank/DDBJ whole genome shotgun (WGS) entry which is preliminary data.</text>
</comment>
<sequence>MSFPGYYTIFNPPLPRRRNIALPATIEGMDFVISTELAATEGVRPVAQPRLTSGPADTWAVLPHTIITIISGQFWNINFVSHAQPATNPPVRRLWLTFPDHSIYPVTSAMGNGYVSVDNVQRAVVRWMRGQPQSNVFHRRVNISRQGTTIAVWVWAWRGLVQIGNDTTRWSVELGFDV</sequence>
<dbReference type="EMBL" id="MU151149">
    <property type="protein sequence ID" value="KAF9448818.1"/>
    <property type="molecule type" value="Genomic_DNA"/>
</dbReference>
<dbReference type="Proteomes" id="UP000807342">
    <property type="component" value="Unassembled WGS sequence"/>
</dbReference>
<reference evidence="1" key="1">
    <citation type="submission" date="2020-11" db="EMBL/GenBank/DDBJ databases">
        <authorList>
            <consortium name="DOE Joint Genome Institute"/>
            <person name="Ahrendt S."/>
            <person name="Riley R."/>
            <person name="Andreopoulos W."/>
            <person name="Labutti K."/>
            <person name="Pangilinan J."/>
            <person name="Ruiz-Duenas F.J."/>
            <person name="Barrasa J.M."/>
            <person name="Sanchez-Garcia M."/>
            <person name="Camarero S."/>
            <person name="Miyauchi S."/>
            <person name="Serrano A."/>
            <person name="Linde D."/>
            <person name="Babiker R."/>
            <person name="Drula E."/>
            <person name="Ayuso-Fernandez I."/>
            <person name="Pacheco R."/>
            <person name="Padilla G."/>
            <person name="Ferreira P."/>
            <person name="Barriuso J."/>
            <person name="Kellner H."/>
            <person name="Castanera R."/>
            <person name="Alfaro M."/>
            <person name="Ramirez L."/>
            <person name="Pisabarro A.G."/>
            <person name="Kuo A."/>
            <person name="Tritt A."/>
            <person name="Lipzen A."/>
            <person name="He G."/>
            <person name="Yan M."/>
            <person name="Ng V."/>
            <person name="Cullen D."/>
            <person name="Martin F."/>
            <person name="Rosso M.-N."/>
            <person name="Henrissat B."/>
            <person name="Hibbett D."/>
            <person name="Martinez A.T."/>
            <person name="Grigoriev I.V."/>
        </authorList>
    </citation>
    <scope>NUCLEOTIDE SEQUENCE</scope>
    <source>
        <strain evidence="1">MF-IS2</strain>
    </source>
</reference>
<evidence type="ECO:0000313" key="1">
    <source>
        <dbReference type="EMBL" id="KAF9448818.1"/>
    </source>
</evidence>